<organism evidence="1 2">
    <name type="scientific">Saccharomonospora piscinae</name>
    <dbReference type="NCBI Taxonomy" id="687388"/>
    <lineage>
        <taxon>Bacteria</taxon>
        <taxon>Bacillati</taxon>
        <taxon>Actinomycetota</taxon>
        <taxon>Actinomycetes</taxon>
        <taxon>Pseudonocardiales</taxon>
        <taxon>Pseudonocardiaceae</taxon>
        <taxon>Saccharomonospora</taxon>
    </lineage>
</organism>
<dbReference type="STRING" id="1962155.B1813_18930"/>
<reference evidence="1 2" key="1">
    <citation type="submission" date="2017-02" db="EMBL/GenBank/DDBJ databases">
        <title>Draft genome of Saccharomonospora sp. 154.</title>
        <authorList>
            <person name="Alonso-Carmona G.S."/>
            <person name="De La Haba R."/>
            <person name="Vera-Gargallo B."/>
            <person name="Sandoval-Trujillo A.H."/>
            <person name="Ramirez-Duran N."/>
            <person name="Ventosa A."/>
        </authorList>
    </citation>
    <scope>NUCLEOTIDE SEQUENCE [LARGE SCALE GENOMIC DNA]</scope>
    <source>
        <strain evidence="1 2">LRS4.154</strain>
    </source>
</reference>
<keyword evidence="2" id="KW-1185">Reference proteome</keyword>
<gene>
    <name evidence="1" type="ORF">B1813_18930</name>
</gene>
<dbReference type="RefSeq" id="WP_081194169.1">
    <property type="nucleotide sequence ID" value="NZ_MWIH01000008.1"/>
</dbReference>
<dbReference type="EMBL" id="MWIH01000008">
    <property type="protein sequence ID" value="OQO89916.1"/>
    <property type="molecule type" value="Genomic_DNA"/>
</dbReference>
<evidence type="ECO:0000313" key="1">
    <source>
        <dbReference type="EMBL" id="OQO89916.1"/>
    </source>
</evidence>
<sequence>MSEHVQTCVVCPHNPKHATGGALVCFDCSNRILRHLRELEDYLPTLPLIKARKTTERGSPGFRSTPPLDLTAVHHTDWRSAWDDTDGHGAIATLHSWARLVREDRGLEPPDTATLTSEAGVLRTQHQWIVCQPWADEYAHELRHLHGAVRAAAGDAVPRPVGRCIKVWPDRDCGGSVFELDDASGVKCASCGETYAGTSLIHLRLAQEAS</sequence>
<proteinExistence type="predicted"/>
<dbReference type="AlphaFoldDB" id="A0A1V8ZYP5"/>
<name>A0A1V8ZYP5_SACPI</name>
<accession>A0A1V8ZYP5</accession>
<evidence type="ECO:0000313" key="2">
    <source>
        <dbReference type="Proteomes" id="UP000192591"/>
    </source>
</evidence>
<comment type="caution">
    <text evidence="1">The sequence shown here is derived from an EMBL/GenBank/DDBJ whole genome shotgun (WGS) entry which is preliminary data.</text>
</comment>
<protein>
    <submittedName>
        <fullName evidence="1">Uncharacterized protein</fullName>
    </submittedName>
</protein>
<dbReference type="Proteomes" id="UP000192591">
    <property type="component" value="Unassembled WGS sequence"/>
</dbReference>